<protein>
    <submittedName>
        <fullName evidence="2">Secoisolariciresinol dehydrogenase-like</fullName>
    </submittedName>
</protein>
<reference evidence="2 3" key="1">
    <citation type="journal article" date="2018" name="Front. Plant Sci.">
        <title>Red Clover (Trifolium pratense) and Zigzag Clover (T. medium) - A Picture of Genomic Similarities and Differences.</title>
        <authorList>
            <person name="Dluhosova J."/>
            <person name="Istvanek J."/>
            <person name="Nedelnik J."/>
            <person name="Repkova J."/>
        </authorList>
    </citation>
    <scope>NUCLEOTIDE SEQUENCE [LARGE SCALE GENOMIC DNA]</scope>
    <source>
        <strain evidence="3">cv. 10/8</strain>
        <tissue evidence="2">Leaf</tissue>
    </source>
</reference>
<comment type="similarity">
    <text evidence="1">Belongs to the short-chain dehydrogenases/reductases (SDR) family.</text>
</comment>
<dbReference type="PANTHER" id="PTHR42820">
    <property type="entry name" value="SHORT-CHAIN DEHYDROGENASE REDUCTASE"/>
    <property type="match status" value="1"/>
</dbReference>
<evidence type="ECO:0000256" key="1">
    <source>
        <dbReference type="ARBA" id="ARBA00006484"/>
    </source>
</evidence>
<dbReference type="InterPro" id="IPR002347">
    <property type="entry name" value="SDR_fam"/>
</dbReference>
<dbReference type="Gene3D" id="3.40.50.720">
    <property type="entry name" value="NAD(P)-binding Rossmann-like Domain"/>
    <property type="match status" value="1"/>
</dbReference>
<dbReference type="AlphaFoldDB" id="A0A392NRJ5"/>
<dbReference type="SUPFAM" id="SSF51735">
    <property type="entry name" value="NAD(P)-binding Rossmann-fold domains"/>
    <property type="match status" value="1"/>
</dbReference>
<keyword evidence="3" id="KW-1185">Reference proteome</keyword>
<feature type="non-terminal residue" evidence="2">
    <location>
        <position position="1"/>
    </location>
</feature>
<accession>A0A392NRJ5</accession>
<name>A0A392NRJ5_9FABA</name>
<proteinExistence type="inferred from homology"/>
<evidence type="ECO:0000313" key="2">
    <source>
        <dbReference type="EMBL" id="MCI01105.1"/>
    </source>
</evidence>
<feature type="non-terminal residue" evidence="2">
    <location>
        <position position="39"/>
    </location>
</feature>
<sequence length="39" mass="3907">LEGKVALITGGASGIGEATARLFAKHGAQVVIADIEDDI</sequence>
<dbReference type="InterPro" id="IPR036291">
    <property type="entry name" value="NAD(P)-bd_dom_sf"/>
</dbReference>
<dbReference type="Proteomes" id="UP000265520">
    <property type="component" value="Unassembled WGS sequence"/>
</dbReference>
<organism evidence="2 3">
    <name type="scientific">Trifolium medium</name>
    <dbReference type="NCBI Taxonomy" id="97028"/>
    <lineage>
        <taxon>Eukaryota</taxon>
        <taxon>Viridiplantae</taxon>
        <taxon>Streptophyta</taxon>
        <taxon>Embryophyta</taxon>
        <taxon>Tracheophyta</taxon>
        <taxon>Spermatophyta</taxon>
        <taxon>Magnoliopsida</taxon>
        <taxon>eudicotyledons</taxon>
        <taxon>Gunneridae</taxon>
        <taxon>Pentapetalae</taxon>
        <taxon>rosids</taxon>
        <taxon>fabids</taxon>
        <taxon>Fabales</taxon>
        <taxon>Fabaceae</taxon>
        <taxon>Papilionoideae</taxon>
        <taxon>50 kb inversion clade</taxon>
        <taxon>NPAAA clade</taxon>
        <taxon>Hologalegina</taxon>
        <taxon>IRL clade</taxon>
        <taxon>Trifolieae</taxon>
        <taxon>Trifolium</taxon>
    </lineage>
</organism>
<dbReference type="Pfam" id="PF00106">
    <property type="entry name" value="adh_short"/>
    <property type="match status" value="1"/>
</dbReference>
<dbReference type="PANTHER" id="PTHR42820:SF1">
    <property type="entry name" value="SHORT-CHAIN DEHYDROGENASE_REDUCTASE FAMILY PROTEIN"/>
    <property type="match status" value="1"/>
</dbReference>
<evidence type="ECO:0000313" key="3">
    <source>
        <dbReference type="Proteomes" id="UP000265520"/>
    </source>
</evidence>
<comment type="caution">
    <text evidence="2">The sequence shown here is derived from an EMBL/GenBank/DDBJ whole genome shotgun (WGS) entry which is preliminary data.</text>
</comment>
<dbReference type="EMBL" id="LXQA010045254">
    <property type="protein sequence ID" value="MCI01105.1"/>
    <property type="molecule type" value="Genomic_DNA"/>
</dbReference>